<name>A0AAD2ED95_9LAMI</name>
<keyword evidence="9" id="KW-1185">Reference proteome</keyword>
<gene>
    <name evidence="8" type="ORF">FPE_LOCUS30921</name>
</gene>
<dbReference type="PANTHER" id="PTHR45724">
    <property type="entry name" value="AQUAPORIN NIP2-1"/>
    <property type="match status" value="1"/>
</dbReference>
<dbReference type="PANTHER" id="PTHR45724:SF13">
    <property type="entry name" value="AQUAPORIN NIP1-1-RELATED"/>
    <property type="match status" value="1"/>
</dbReference>
<dbReference type="PROSITE" id="PS00221">
    <property type="entry name" value="MIP"/>
    <property type="match status" value="1"/>
</dbReference>
<evidence type="ECO:0000256" key="6">
    <source>
        <dbReference type="RuleBase" id="RU000477"/>
    </source>
</evidence>
<dbReference type="EMBL" id="OU503055">
    <property type="protein sequence ID" value="CAI9783776.1"/>
    <property type="molecule type" value="Genomic_DNA"/>
</dbReference>
<evidence type="ECO:0000256" key="2">
    <source>
        <dbReference type="ARBA" id="ARBA00022448"/>
    </source>
</evidence>
<dbReference type="Gene3D" id="1.20.1080.10">
    <property type="entry name" value="Glycerol uptake facilitator protein"/>
    <property type="match status" value="1"/>
</dbReference>
<dbReference type="InterPro" id="IPR034294">
    <property type="entry name" value="Aquaporin_transptr"/>
</dbReference>
<evidence type="ECO:0000313" key="9">
    <source>
        <dbReference type="Proteomes" id="UP000834106"/>
    </source>
</evidence>
<dbReference type="SUPFAM" id="SSF81338">
    <property type="entry name" value="Aquaporin-like"/>
    <property type="match status" value="1"/>
</dbReference>
<evidence type="ECO:0000256" key="3">
    <source>
        <dbReference type="ARBA" id="ARBA00022692"/>
    </source>
</evidence>
<dbReference type="InterPro" id="IPR023271">
    <property type="entry name" value="Aquaporin-like"/>
</dbReference>
<keyword evidence="2 6" id="KW-0813">Transport</keyword>
<keyword evidence="4 7" id="KW-1133">Transmembrane helix</keyword>
<proteinExistence type="inferred from homology"/>
<dbReference type="Proteomes" id="UP000834106">
    <property type="component" value="Chromosome 20"/>
</dbReference>
<comment type="similarity">
    <text evidence="6">Belongs to the MIP/aquaporin (TC 1.A.8) family.</text>
</comment>
<protein>
    <submittedName>
        <fullName evidence="8">Uncharacterized protein</fullName>
    </submittedName>
</protein>
<evidence type="ECO:0000256" key="7">
    <source>
        <dbReference type="SAM" id="Phobius"/>
    </source>
</evidence>
<dbReference type="PRINTS" id="PR00783">
    <property type="entry name" value="MINTRINSICP"/>
</dbReference>
<keyword evidence="5 7" id="KW-0472">Membrane</keyword>
<dbReference type="AlphaFoldDB" id="A0AAD2ED95"/>
<evidence type="ECO:0000256" key="5">
    <source>
        <dbReference type="ARBA" id="ARBA00023136"/>
    </source>
</evidence>
<dbReference type="GO" id="GO:0015267">
    <property type="term" value="F:channel activity"/>
    <property type="evidence" value="ECO:0007669"/>
    <property type="project" value="InterPro"/>
</dbReference>
<reference evidence="8" key="1">
    <citation type="submission" date="2023-05" db="EMBL/GenBank/DDBJ databases">
        <authorList>
            <person name="Huff M."/>
        </authorList>
    </citation>
    <scope>NUCLEOTIDE SEQUENCE</scope>
</reference>
<organism evidence="8 9">
    <name type="scientific">Fraxinus pennsylvanica</name>
    <dbReference type="NCBI Taxonomy" id="56036"/>
    <lineage>
        <taxon>Eukaryota</taxon>
        <taxon>Viridiplantae</taxon>
        <taxon>Streptophyta</taxon>
        <taxon>Embryophyta</taxon>
        <taxon>Tracheophyta</taxon>
        <taxon>Spermatophyta</taxon>
        <taxon>Magnoliopsida</taxon>
        <taxon>eudicotyledons</taxon>
        <taxon>Gunneridae</taxon>
        <taxon>Pentapetalae</taxon>
        <taxon>asterids</taxon>
        <taxon>lamiids</taxon>
        <taxon>Lamiales</taxon>
        <taxon>Oleaceae</taxon>
        <taxon>Oleeae</taxon>
        <taxon>Fraxinus</taxon>
    </lineage>
</organism>
<evidence type="ECO:0000256" key="1">
    <source>
        <dbReference type="ARBA" id="ARBA00004141"/>
    </source>
</evidence>
<keyword evidence="3 6" id="KW-0812">Transmembrane</keyword>
<dbReference type="GO" id="GO:0016020">
    <property type="term" value="C:membrane"/>
    <property type="evidence" value="ECO:0007669"/>
    <property type="project" value="UniProtKB-SubCell"/>
</dbReference>
<dbReference type="InterPro" id="IPR022357">
    <property type="entry name" value="MIP_CS"/>
</dbReference>
<feature type="transmembrane region" description="Helical" evidence="7">
    <location>
        <begin position="40"/>
        <end position="61"/>
    </location>
</feature>
<evidence type="ECO:0000313" key="8">
    <source>
        <dbReference type="EMBL" id="CAI9783776.1"/>
    </source>
</evidence>
<feature type="transmembrane region" description="Helical" evidence="7">
    <location>
        <begin position="68"/>
        <end position="88"/>
    </location>
</feature>
<dbReference type="Pfam" id="PF00230">
    <property type="entry name" value="MIP"/>
    <property type="match status" value="1"/>
</dbReference>
<sequence>MAEISEVGGSLHTTALNIKDDDCLTISSQSLKFIHFVQKLIAKFMGTYLILFAGFAAGMVNKEMEEKLTFPGVAILWGLDVMVMIYTVGHISGAHFNPAVTIAFATCKRGEFAGLTLGASVTINSLFAGD</sequence>
<comment type="subcellular location">
    <subcellularLocation>
        <location evidence="1">Membrane</location>
        <topology evidence="1">Multi-pass membrane protein</topology>
    </subcellularLocation>
</comment>
<evidence type="ECO:0000256" key="4">
    <source>
        <dbReference type="ARBA" id="ARBA00022989"/>
    </source>
</evidence>
<dbReference type="InterPro" id="IPR000425">
    <property type="entry name" value="MIP"/>
</dbReference>
<accession>A0AAD2ED95</accession>